<evidence type="ECO:0000313" key="2">
    <source>
        <dbReference type="Proteomes" id="UP000265520"/>
    </source>
</evidence>
<accession>A0A392W4T8</accession>
<dbReference type="AlphaFoldDB" id="A0A392W4T8"/>
<sequence>MRFCGFAILLGQAKFVHGKNCKLVGADGIAVQDRKS</sequence>
<dbReference type="EMBL" id="LXQA011342542">
    <property type="protein sequence ID" value="MCI93925.1"/>
    <property type="molecule type" value="Genomic_DNA"/>
</dbReference>
<protein>
    <submittedName>
        <fullName evidence="1">Uncharacterized protein</fullName>
    </submittedName>
</protein>
<name>A0A392W4T8_9FABA</name>
<feature type="non-terminal residue" evidence="1">
    <location>
        <position position="36"/>
    </location>
</feature>
<comment type="caution">
    <text evidence="1">The sequence shown here is derived from an EMBL/GenBank/DDBJ whole genome shotgun (WGS) entry which is preliminary data.</text>
</comment>
<keyword evidence="2" id="KW-1185">Reference proteome</keyword>
<evidence type="ECO:0000313" key="1">
    <source>
        <dbReference type="EMBL" id="MCI93925.1"/>
    </source>
</evidence>
<reference evidence="1 2" key="1">
    <citation type="journal article" date="2018" name="Front. Plant Sci.">
        <title>Red Clover (Trifolium pratense) and Zigzag Clover (T. medium) - A Picture of Genomic Similarities and Differences.</title>
        <authorList>
            <person name="Dluhosova J."/>
            <person name="Istvanek J."/>
            <person name="Nedelnik J."/>
            <person name="Repkova J."/>
        </authorList>
    </citation>
    <scope>NUCLEOTIDE SEQUENCE [LARGE SCALE GENOMIC DNA]</scope>
    <source>
        <strain evidence="2">cv. 10/8</strain>
        <tissue evidence="1">Leaf</tissue>
    </source>
</reference>
<dbReference type="Proteomes" id="UP000265520">
    <property type="component" value="Unassembled WGS sequence"/>
</dbReference>
<proteinExistence type="predicted"/>
<organism evidence="1 2">
    <name type="scientific">Trifolium medium</name>
    <dbReference type="NCBI Taxonomy" id="97028"/>
    <lineage>
        <taxon>Eukaryota</taxon>
        <taxon>Viridiplantae</taxon>
        <taxon>Streptophyta</taxon>
        <taxon>Embryophyta</taxon>
        <taxon>Tracheophyta</taxon>
        <taxon>Spermatophyta</taxon>
        <taxon>Magnoliopsida</taxon>
        <taxon>eudicotyledons</taxon>
        <taxon>Gunneridae</taxon>
        <taxon>Pentapetalae</taxon>
        <taxon>rosids</taxon>
        <taxon>fabids</taxon>
        <taxon>Fabales</taxon>
        <taxon>Fabaceae</taxon>
        <taxon>Papilionoideae</taxon>
        <taxon>50 kb inversion clade</taxon>
        <taxon>NPAAA clade</taxon>
        <taxon>Hologalegina</taxon>
        <taxon>IRL clade</taxon>
        <taxon>Trifolieae</taxon>
        <taxon>Trifolium</taxon>
    </lineage>
</organism>